<dbReference type="RefSeq" id="WP_074893627.1">
    <property type="nucleotide sequence ID" value="NZ_FOHW01000068.1"/>
</dbReference>
<accession>A0A1I0JNG0</accession>
<dbReference type="OrthoDB" id="7031870at2"/>
<feature type="compositionally biased region" description="Gly residues" evidence="1">
    <location>
        <begin position="95"/>
        <end position="104"/>
    </location>
</feature>
<name>A0A1I0JNG0_9PSED</name>
<proteinExistence type="predicted"/>
<dbReference type="AlphaFoldDB" id="A0A1I0JNG0"/>
<organism evidence="2 3">
    <name type="scientific">Pseudomonas graminis</name>
    <dbReference type="NCBI Taxonomy" id="158627"/>
    <lineage>
        <taxon>Bacteria</taxon>
        <taxon>Pseudomonadati</taxon>
        <taxon>Pseudomonadota</taxon>
        <taxon>Gammaproteobacteria</taxon>
        <taxon>Pseudomonadales</taxon>
        <taxon>Pseudomonadaceae</taxon>
        <taxon>Pseudomonas</taxon>
    </lineage>
</organism>
<dbReference type="Proteomes" id="UP000182332">
    <property type="component" value="Unassembled WGS sequence"/>
</dbReference>
<evidence type="ECO:0008006" key="4">
    <source>
        <dbReference type="Google" id="ProtNLM"/>
    </source>
</evidence>
<dbReference type="EMBL" id="FOHW01000068">
    <property type="protein sequence ID" value="SEU12095.1"/>
    <property type="molecule type" value="Genomic_DNA"/>
</dbReference>
<evidence type="ECO:0000313" key="2">
    <source>
        <dbReference type="EMBL" id="SEU12095.1"/>
    </source>
</evidence>
<reference evidence="2 3" key="1">
    <citation type="submission" date="2016-10" db="EMBL/GenBank/DDBJ databases">
        <authorList>
            <person name="de Groot N.N."/>
        </authorList>
    </citation>
    <scope>NUCLEOTIDE SEQUENCE [LARGE SCALE GENOMIC DNA]</scope>
    <source>
        <strain evidence="2 3">DSM 11363</strain>
    </source>
</reference>
<sequence>MRKSHGPAFRKQLRPLIECAACRGKGVTQGISYELDCLACNASGWVCADTGAALPLEDLVPQLNMKLRNVTAELNRARHSQGGAHEQYEQNNRRGAGGSNYTGD</sequence>
<feature type="region of interest" description="Disordered" evidence="1">
    <location>
        <begin position="76"/>
        <end position="104"/>
    </location>
</feature>
<gene>
    <name evidence="2" type="ORF">SAMN05216197_16815</name>
</gene>
<protein>
    <recommendedName>
        <fullName evidence="4">Prophage PssSM-03</fullName>
    </recommendedName>
</protein>
<evidence type="ECO:0000313" key="3">
    <source>
        <dbReference type="Proteomes" id="UP000182332"/>
    </source>
</evidence>
<evidence type="ECO:0000256" key="1">
    <source>
        <dbReference type="SAM" id="MobiDB-lite"/>
    </source>
</evidence>